<keyword evidence="4" id="KW-1185">Reference proteome</keyword>
<feature type="transmembrane region" description="Helical" evidence="2">
    <location>
        <begin position="222"/>
        <end position="240"/>
    </location>
</feature>
<dbReference type="EMBL" id="JAAGNA010000856">
    <property type="protein sequence ID" value="NEC51771.1"/>
    <property type="molecule type" value="Genomic_DNA"/>
</dbReference>
<evidence type="ECO:0000313" key="3">
    <source>
        <dbReference type="EMBL" id="NEC51771.1"/>
    </source>
</evidence>
<sequence>MTARPAAHRWAVLDESADPIPGEPETVARLGRQLRKTAEAIDREAREIEALASVENWKGKTATEFRGAAEGASGKLRKAFKRYDEAAQALGTQVREGVCSNEFASELHRAQQMADQALKDAEQADESLGSARRSLDGLPDDTPDDDPDRKRHTDRQKAATSALADARKALAAAKGIRDRAAQAAADAIHDVIENDGLKDGWKDKFKNWVHENAGWLKEISKWAGRIALWAGVAALALGWIPVIGQAIAAVAGAIALAASVVALATDLVLALGGEGSWKSVILDAVGVATFGVGRAAMAGAKGVAAGSKALARSNLYKNAVRSGMKTNKAWNLANRGAQGSIRGKDAARAMATMPKGKLPNWSNIKEGFSPSAMARDTVDGVKSIRNAFSREGWREGLSGMAAPRSAGTLDPDLARTAAGLDGIAPAAREFPAVSSALNNFTGQTNVWAGSTAAGVVAGAEGAYGTVTSVADKVTP</sequence>
<proteinExistence type="predicted"/>
<evidence type="ECO:0008006" key="5">
    <source>
        <dbReference type="Google" id="ProtNLM"/>
    </source>
</evidence>
<dbReference type="AlphaFoldDB" id="A0A9X5HEW1"/>
<comment type="caution">
    <text evidence="3">The sequence shown here is derived from an EMBL/GenBank/DDBJ whole genome shotgun (WGS) entry which is preliminary data.</text>
</comment>
<reference evidence="3 4" key="1">
    <citation type="submission" date="2020-01" db="EMBL/GenBank/DDBJ databases">
        <title>Insect and environment-associated Actinomycetes.</title>
        <authorList>
            <person name="Currrie C."/>
            <person name="Chevrette M."/>
            <person name="Carlson C."/>
            <person name="Stubbendieck R."/>
            <person name="Wendt-Pienkowski E."/>
        </authorList>
    </citation>
    <scope>NUCLEOTIDE SEQUENCE [LARGE SCALE GENOMIC DNA]</scope>
    <source>
        <strain evidence="3 4">SID8189</strain>
    </source>
</reference>
<keyword evidence="2" id="KW-1133">Transmembrane helix</keyword>
<keyword evidence="2" id="KW-0812">Transmembrane</keyword>
<evidence type="ECO:0000256" key="2">
    <source>
        <dbReference type="SAM" id="Phobius"/>
    </source>
</evidence>
<accession>A0A9X5HEW1</accession>
<evidence type="ECO:0000313" key="4">
    <source>
        <dbReference type="Proteomes" id="UP000471745"/>
    </source>
</evidence>
<organism evidence="3 4">
    <name type="scientific">Actinospica acidiphila</name>
    <dbReference type="NCBI Taxonomy" id="304899"/>
    <lineage>
        <taxon>Bacteria</taxon>
        <taxon>Bacillati</taxon>
        <taxon>Actinomycetota</taxon>
        <taxon>Actinomycetes</taxon>
        <taxon>Catenulisporales</taxon>
        <taxon>Actinospicaceae</taxon>
        <taxon>Actinospica</taxon>
    </lineage>
</organism>
<evidence type="ECO:0000256" key="1">
    <source>
        <dbReference type="SAM" id="MobiDB-lite"/>
    </source>
</evidence>
<feature type="compositionally biased region" description="Basic and acidic residues" evidence="1">
    <location>
        <begin position="147"/>
        <end position="157"/>
    </location>
</feature>
<keyword evidence="2" id="KW-0472">Membrane</keyword>
<protein>
    <recommendedName>
        <fullName evidence="5">WXG100 family type VII secretion target</fullName>
    </recommendedName>
</protein>
<name>A0A9X5HEW1_9ACTN</name>
<dbReference type="Proteomes" id="UP000471745">
    <property type="component" value="Unassembled WGS sequence"/>
</dbReference>
<feature type="region of interest" description="Disordered" evidence="1">
    <location>
        <begin position="114"/>
        <end position="159"/>
    </location>
</feature>
<gene>
    <name evidence="3" type="ORF">G3I18_24880</name>
</gene>
<dbReference type="RefSeq" id="WP_163090468.1">
    <property type="nucleotide sequence ID" value="NZ_JAAGNA010000856.1"/>
</dbReference>